<protein>
    <submittedName>
        <fullName evidence="2">Uncharacterized protein</fullName>
    </submittedName>
</protein>
<name>M5IHD5_9BACT</name>
<comment type="caution">
    <text evidence="2">The sequence shown here is derived from an EMBL/GenBank/DDBJ whole genome shotgun (WGS) entry which is preliminary data.</text>
</comment>
<dbReference type="EMBL" id="AMZQ01000019">
    <property type="protein sequence ID" value="EKU10210.1"/>
    <property type="molecule type" value="Genomic_DNA"/>
</dbReference>
<dbReference type="AlphaFoldDB" id="M5IHD5"/>
<organism evidence="2 3">
    <name type="scientific">Campylobacter showae CSUNSWCD</name>
    <dbReference type="NCBI Taxonomy" id="1244083"/>
    <lineage>
        <taxon>Bacteria</taxon>
        <taxon>Pseudomonadati</taxon>
        <taxon>Campylobacterota</taxon>
        <taxon>Epsilonproteobacteria</taxon>
        <taxon>Campylobacterales</taxon>
        <taxon>Campylobacteraceae</taxon>
        <taxon>Campylobacter</taxon>
    </lineage>
</organism>
<accession>M5IHD5</accession>
<sequence>MFEGSNLKNLQARNKRHCKILGENEREFNQTPKMRRENDECGAKQKSGARRGARMLPKDER</sequence>
<dbReference type="STRING" id="1244083.CSUNSWCD_1117"/>
<evidence type="ECO:0000313" key="2">
    <source>
        <dbReference type="EMBL" id="EKU10210.1"/>
    </source>
</evidence>
<evidence type="ECO:0000256" key="1">
    <source>
        <dbReference type="SAM" id="MobiDB-lite"/>
    </source>
</evidence>
<evidence type="ECO:0000313" key="3">
    <source>
        <dbReference type="Proteomes" id="UP000011939"/>
    </source>
</evidence>
<proteinExistence type="predicted"/>
<feature type="compositionally biased region" description="Basic and acidic residues" evidence="1">
    <location>
        <begin position="24"/>
        <end position="43"/>
    </location>
</feature>
<gene>
    <name evidence="2" type="ORF">CSUNSWCD_1117</name>
</gene>
<feature type="region of interest" description="Disordered" evidence="1">
    <location>
        <begin position="24"/>
        <end position="61"/>
    </location>
</feature>
<dbReference type="Proteomes" id="UP000011939">
    <property type="component" value="Unassembled WGS sequence"/>
</dbReference>
<reference evidence="2 3" key="1">
    <citation type="journal article" date="2013" name="Genome Announc.">
        <title>Genome Sequence of Campylobacter showae UNSWCD, Isolated from a Patient with Crohn's Disease.</title>
        <authorList>
            <person name="Tay A.P."/>
            <person name="Kaakoush N.O."/>
            <person name="Deshpande N.P."/>
            <person name="Chen Z."/>
            <person name="Mitchell H."/>
            <person name="Wilkins M.R."/>
        </authorList>
    </citation>
    <scope>NUCLEOTIDE SEQUENCE [LARGE SCALE GENOMIC DNA]</scope>
    <source>
        <strain evidence="2 3">CSUNSWCD</strain>
    </source>
</reference>